<organism evidence="3 4">
    <name type="scientific">Dreissena polymorpha</name>
    <name type="common">Zebra mussel</name>
    <name type="synonym">Mytilus polymorpha</name>
    <dbReference type="NCBI Taxonomy" id="45954"/>
    <lineage>
        <taxon>Eukaryota</taxon>
        <taxon>Metazoa</taxon>
        <taxon>Spiralia</taxon>
        <taxon>Lophotrochozoa</taxon>
        <taxon>Mollusca</taxon>
        <taxon>Bivalvia</taxon>
        <taxon>Autobranchia</taxon>
        <taxon>Heteroconchia</taxon>
        <taxon>Euheterodonta</taxon>
        <taxon>Imparidentia</taxon>
        <taxon>Neoheterodontei</taxon>
        <taxon>Myida</taxon>
        <taxon>Dreissenoidea</taxon>
        <taxon>Dreissenidae</taxon>
        <taxon>Dreissena</taxon>
    </lineage>
</organism>
<protein>
    <recommendedName>
        <fullName evidence="2">Sushi domain-containing protein</fullName>
    </recommendedName>
</protein>
<dbReference type="Pfam" id="PF00084">
    <property type="entry name" value="Sushi"/>
    <property type="match status" value="1"/>
</dbReference>
<evidence type="ECO:0000313" key="4">
    <source>
        <dbReference type="Proteomes" id="UP000828390"/>
    </source>
</evidence>
<reference evidence="3" key="2">
    <citation type="submission" date="2020-11" db="EMBL/GenBank/DDBJ databases">
        <authorList>
            <person name="McCartney M.A."/>
            <person name="Auch B."/>
            <person name="Kono T."/>
            <person name="Mallez S."/>
            <person name="Becker A."/>
            <person name="Gohl D.M."/>
            <person name="Silverstein K.A.T."/>
            <person name="Koren S."/>
            <person name="Bechman K.B."/>
            <person name="Herman A."/>
            <person name="Abrahante J.E."/>
            <person name="Garbe J."/>
        </authorList>
    </citation>
    <scope>NUCLEOTIDE SEQUENCE</scope>
    <source>
        <strain evidence="3">Duluth1</strain>
        <tissue evidence="3">Whole animal</tissue>
    </source>
</reference>
<accession>A0A9D4CKH2</accession>
<dbReference type="InterPro" id="IPR035976">
    <property type="entry name" value="Sushi/SCR/CCP_sf"/>
</dbReference>
<gene>
    <name evidence="3" type="ORF">DPMN_051707</name>
</gene>
<proteinExistence type="predicted"/>
<keyword evidence="1" id="KW-1015">Disulfide bond</keyword>
<evidence type="ECO:0000256" key="1">
    <source>
        <dbReference type="ARBA" id="ARBA00023157"/>
    </source>
</evidence>
<dbReference type="AlphaFoldDB" id="A0A9D4CKH2"/>
<keyword evidence="4" id="KW-1185">Reference proteome</keyword>
<dbReference type="Proteomes" id="UP000828390">
    <property type="component" value="Unassembled WGS sequence"/>
</dbReference>
<comment type="caution">
    <text evidence="3">The sequence shown here is derived from an EMBL/GenBank/DDBJ whole genome shotgun (WGS) entry which is preliminary data.</text>
</comment>
<dbReference type="EMBL" id="JAIWYP010000012">
    <property type="protein sequence ID" value="KAH3725856.1"/>
    <property type="molecule type" value="Genomic_DNA"/>
</dbReference>
<reference evidence="3" key="1">
    <citation type="journal article" date="2019" name="bioRxiv">
        <title>The Genome of the Zebra Mussel, Dreissena polymorpha: A Resource for Invasive Species Research.</title>
        <authorList>
            <person name="McCartney M.A."/>
            <person name="Auch B."/>
            <person name="Kono T."/>
            <person name="Mallez S."/>
            <person name="Zhang Y."/>
            <person name="Obille A."/>
            <person name="Becker A."/>
            <person name="Abrahante J.E."/>
            <person name="Garbe J."/>
            <person name="Badalamenti J.P."/>
            <person name="Herman A."/>
            <person name="Mangelson H."/>
            <person name="Liachko I."/>
            <person name="Sullivan S."/>
            <person name="Sone E.D."/>
            <person name="Koren S."/>
            <person name="Silverstein K.A.T."/>
            <person name="Beckman K.B."/>
            <person name="Gohl D.M."/>
        </authorList>
    </citation>
    <scope>NUCLEOTIDE SEQUENCE</scope>
    <source>
        <strain evidence="3">Duluth1</strain>
        <tissue evidence="3">Whole animal</tissue>
    </source>
</reference>
<evidence type="ECO:0000313" key="3">
    <source>
        <dbReference type="EMBL" id="KAH3725856.1"/>
    </source>
</evidence>
<dbReference type="Gene3D" id="2.10.70.10">
    <property type="entry name" value="Complement Module, domain 1"/>
    <property type="match status" value="1"/>
</dbReference>
<dbReference type="InterPro" id="IPR000436">
    <property type="entry name" value="Sushi_SCR_CCP_dom"/>
</dbReference>
<evidence type="ECO:0000259" key="2">
    <source>
        <dbReference type="Pfam" id="PF00084"/>
    </source>
</evidence>
<feature type="domain" description="Sushi" evidence="2">
    <location>
        <begin position="31"/>
        <end position="73"/>
    </location>
</feature>
<sequence length="79" mass="8770">MSSLRWNGLNVRRYIYCHAQRIFVVLLSPDCGDLARPTNGDVSYTDTIVNSRAANTCTDGFRLSGSVERICDRSSTPAK</sequence>
<name>A0A9D4CKH2_DREPO</name>
<dbReference type="SUPFAM" id="SSF57535">
    <property type="entry name" value="Complement control module/SCR domain"/>
    <property type="match status" value="1"/>
</dbReference>